<dbReference type="GO" id="GO:0008897">
    <property type="term" value="F:holo-[acyl-carrier-protein] synthase activity"/>
    <property type="evidence" value="ECO:0007669"/>
    <property type="project" value="InterPro"/>
</dbReference>
<evidence type="ECO:0000259" key="3">
    <source>
        <dbReference type="Pfam" id="PF01648"/>
    </source>
</evidence>
<reference evidence="4 5" key="1">
    <citation type="submission" date="2018-07" db="EMBL/GenBank/DDBJ databases">
        <title>Dyadobacter roseus sp. nov., isolated from rose rhizosphere soil.</title>
        <authorList>
            <person name="Chen L."/>
        </authorList>
    </citation>
    <scope>NUCLEOTIDE SEQUENCE [LARGE SCALE GENOMIC DNA]</scope>
    <source>
        <strain evidence="4 5">RS19</strain>
    </source>
</reference>
<dbReference type="InterPro" id="IPR008278">
    <property type="entry name" value="4-PPantetheinyl_Trfase_dom"/>
</dbReference>
<dbReference type="InterPro" id="IPR050559">
    <property type="entry name" value="P-Pant_transferase_sf"/>
</dbReference>
<feature type="domain" description="4'-phosphopantetheinyl transferase" evidence="3">
    <location>
        <begin position="108"/>
        <end position="166"/>
    </location>
</feature>
<dbReference type="GO" id="GO:0000287">
    <property type="term" value="F:magnesium ion binding"/>
    <property type="evidence" value="ECO:0007669"/>
    <property type="project" value="InterPro"/>
</dbReference>
<evidence type="ECO:0000313" key="5">
    <source>
        <dbReference type="Proteomes" id="UP000256373"/>
    </source>
</evidence>
<dbReference type="Gene3D" id="3.90.470.20">
    <property type="entry name" value="4'-phosphopantetheinyl transferase domain"/>
    <property type="match status" value="1"/>
</dbReference>
<proteinExistence type="inferred from homology"/>
<sequence>MPLVHSEKIDANTTLLLWNLTEDESVLREMLGQVNNMDELASISHPQKIREWLASRLLIKKLVEEFGILYEGLHKDEHGKAFLVNNGSHISLTHTADYVAAVLNLESSVGIDMEKRSEKLIRTARKFLSEAEFEHSGNDITRLCIYWCAKEALYKLYGKKKISFKHDILIHPFESDQLVISGTLTDDEKIVSSPIQLFWIEDHCLAISL</sequence>
<dbReference type="AlphaFoldDB" id="A0A3D8YB91"/>
<keyword evidence="2 4" id="KW-0808">Transferase</keyword>
<accession>A0A3D8YB91</accession>
<evidence type="ECO:0000256" key="2">
    <source>
        <dbReference type="ARBA" id="ARBA00022679"/>
    </source>
</evidence>
<dbReference type="Proteomes" id="UP000256373">
    <property type="component" value="Unassembled WGS sequence"/>
</dbReference>
<dbReference type="RefSeq" id="WP_115831227.1">
    <property type="nucleotide sequence ID" value="NZ_QNUL01000008.1"/>
</dbReference>
<name>A0A3D8YB91_9BACT</name>
<comment type="caution">
    <text evidence="4">The sequence shown here is derived from an EMBL/GenBank/DDBJ whole genome shotgun (WGS) entry which is preliminary data.</text>
</comment>
<comment type="similarity">
    <text evidence="1">Belongs to the P-Pant transferase superfamily. Gsp/Sfp/HetI/AcpT family.</text>
</comment>
<gene>
    <name evidence="4" type="ORF">DSL64_12430</name>
</gene>
<organism evidence="4 5">
    <name type="scientific">Dyadobacter luteus</name>
    <dbReference type="NCBI Taxonomy" id="2259619"/>
    <lineage>
        <taxon>Bacteria</taxon>
        <taxon>Pseudomonadati</taxon>
        <taxon>Bacteroidota</taxon>
        <taxon>Cytophagia</taxon>
        <taxon>Cytophagales</taxon>
        <taxon>Spirosomataceae</taxon>
        <taxon>Dyadobacter</taxon>
    </lineage>
</organism>
<dbReference type="PANTHER" id="PTHR12215">
    <property type="entry name" value="PHOSPHOPANTETHEINE TRANSFERASE"/>
    <property type="match status" value="1"/>
</dbReference>
<dbReference type="GO" id="GO:0005829">
    <property type="term" value="C:cytosol"/>
    <property type="evidence" value="ECO:0007669"/>
    <property type="project" value="TreeGrafter"/>
</dbReference>
<dbReference type="Pfam" id="PF01648">
    <property type="entry name" value="ACPS"/>
    <property type="match status" value="1"/>
</dbReference>
<dbReference type="PANTHER" id="PTHR12215:SF10">
    <property type="entry name" value="L-AMINOADIPATE-SEMIALDEHYDE DEHYDROGENASE-PHOSPHOPANTETHEINYL TRANSFERASE"/>
    <property type="match status" value="1"/>
</dbReference>
<dbReference type="OrthoDB" id="1190494at2"/>
<protein>
    <submittedName>
        <fullName evidence="4">4-phosphopantetheinyl transferase</fullName>
    </submittedName>
</protein>
<dbReference type="EMBL" id="QNUL01000008">
    <property type="protein sequence ID" value="REA61253.1"/>
    <property type="molecule type" value="Genomic_DNA"/>
</dbReference>
<evidence type="ECO:0000313" key="4">
    <source>
        <dbReference type="EMBL" id="REA61253.1"/>
    </source>
</evidence>
<dbReference type="GO" id="GO:0019878">
    <property type="term" value="P:lysine biosynthetic process via aminoadipic acid"/>
    <property type="evidence" value="ECO:0007669"/>
    <property type="project" value="TreeGrafter"/>
</dbReference>
<dbReference type="InterPro" id="IPR037143">
    <property type="entry name" value="4-PPantetheinyl_Trfase_dom_sf"/>
</dbReference>
<evidence type="ECO:0000256" key="1">
    <source>
        <dbReference type="ARBA" id="ARBA00010990"/>
    </source>
</evidence>
<dbReference type="SUPFAM" id="SSF56214">
    <property type="entry name" value="4'-phosphopantetheinyl transferase"/>
    <property type="match status" value="2"/>
</dbReference>
<keyword evidence="5" id="KW-1185">Reference proteome</keyword>